<dbReference type="AlphaFoldDB" id="A0A9D4UF21"/>
<evidence type="ECO:0000256" key="1">
    <source>
        <dbReference type="SAM" id="MobiDB-lite"/>
    </source>
</evidence>
<feature type="compositionally biased region" description="Low complexity" evidence="1">
    <location>
        <begin position="98"/>
        <end position="129"/>
    </location>
</feature>
<accession>A0A9D4UF21</accession>
<keyword evidence="3" id="KW-1185">Reference proteome</keyword>
<dbReference type="EMBL" id="JABFUD020000018">
    <property type="protein sequence ID" value="KAI5066492.1"/>
    <property type="molecule type" value="Genomic_DNA"/>
</dbReference>
<dbReference type="Gene3D" id="3.90.210.10">
    <property type="entry name" value="Heat-Labile Enterotoxin, subunit A"/>
    <property type="match status" value="1"/>
</dbReference>
<dbReference type="Proteomes" id="UP000886520">
    <property type="component" value="Chromosome 18"/>
</dbReference>
<reference evidence="2" key="1">
    <citation type="submission" date="2021-01" db="EMBL/GenBank/DDBJ databases">
        <title>Adiantum capillus-veneris genome.</title>
        <authorList>
            <person name="Fang Y."/>
            <person name="Liao Q."/>
        </authorList>
    </citation>
    <scope>NUCLEOTIDE SEQUENCE</scope>
    <source>
        <strain evidence="2">H3</strain>
        <tissue evidence="2">Leaf</tissue>
    </source>
</reference>
<name>A0A9D4UF21_ADICA</name>
<comment type="caution">
    <text evidence="2">The sequence shown here is derived from an EMBL/GenBank/DDBJ whole genome shotgun (WGS) entry which is preliminary data.</text>
</comment>
<gene>
    <name evidence="2" type="ORF">GOP47_0019116</name>
</gene>
<sequence length="142" mass="14947">MASERKPPLLLFRGDSRAPAVIFKDGFEAKGGLDGVVDLAAHVQGGENLKKSGLSPPRNHGAFLPSSWATQRRMANSTRKRVLMVRYTGAASDGSTKSSPPRTSICSTSPTSSRTSRIPRSSPPSTTTSKNGLSSISSPPPP</sequence>
<organism evidence="2 3">
    <name type="scientific">Adiantum capillus-veneris</name>
    <name type="common">Maidenhair fern</name>
    <dbReference type="NCBI Taxonomy" id="13818"/>
    <lineage>
        <taxon>Eukaryota</taxon>
        <taxon>Viridiplantae</taxon>
        <taxon>Streptophyta</taxon>
        <taxon>Embryophyta</taxon>
        <taxon>Tracheophyta</taxon>
        <taxon>Polypodiopsida</taxon>
        <taxon>Polypodiidae</taxon>
        <taxon>Polypodiales</taxon>
        <taxon>Pteridineae</taxon>
        <taxon>Pteridaceae</taxon>
        <taxon>Vittarioideae</taxon>
        <taxon>Adiantum</taxon>
    </lineage>
</organism>
<protein>
    <submittedName>
        <fullName evidence="2">Uncharacterized protein</fullName>
    </submittedName>
</protein>
<dbReference type="OrthoDB" id="4868762at2759"/>
<feature type="region of interest" description="Disordered" evidence="1">
    <location>
        <begin position="86"/>
        <end position="142"/>
    </location>
</feature>
<proteinExistence type="predicted"/>
<feature type="compositionally biased region" description="Polar residues" evidence="1">
    <location>
        <begin position="130"/>
        <end position="142"/>
    </location>
</feature>
<evidence type="ECO:0000313" key="2">
    <source>
        <dbReference type="EMBL" id="KAI5066492.1"/>
    </source>
</evidence>
<dbReference type="SUPFAM" id="SSF56399">
    <property type="entry name" value="ADP-ribosylation"/>
    <property type="match status" value="1"/>
</dbReference>
<evidence type="ECO:0000313" key="3">
    <source>
        <dbReference type="Proteomes" id="UP000886520"/>
    </source>
</evidence>